<proteinExistence type="predicted"/>
<evidence type="ECO:0000259" key="9">
    <source>
        <dbReference type="Pfam" id="PF03772"/>
    </source>
</evidence>
<dbReference type="Proteomes" id="UP000523007">
    <property type="component" value="Unassembled WGS sequence"/>
</dbReference>
<feature type="transmembrane region" description="Helical" evidence="7">
    <location>
        <begin position="67"/>
        <end position="87"/>
    </location>
</feature>
<feature type="transmembrane region" description="Helical" evidence="7">
    <location>
        <begin position="383"/>
        <end position="406"/>
    </location>
</feature>
<evidence type="ECO:0000256" key="5">
    <source>
        <dbReference type="ARBA" id="ARBA00023136"/>
    </source>
</evidence>
<dbReference type="InterPro" id="IPR035681">
    <property type="entry name" value="ComA-like_MBL"/>
</dbReference>
<dbReference type="PANTHER" id="PTHR30619">
    <property type="entry name" value="DNA INTERNALIZATION/COMPETENCE PROTEIN COMEC/REC2"/>
    <property type="match status" value="1"/>
</dbReference>
<comment type="subcellular location">
    <subcellularLocation>
        <location evidence="1">Cell membrane</location>
        <topology evidence="1">Multi-pass membrane protein</topology>
    </subcellularLocation>
</comment>
<dbReference type="AlphaFoldDB" id="A0A7W7W1G2"/>
<name>A0A7W7W1G2_9ACTN</name>
<evidence type="ECO:0000256" key="4">
    <source>
        <dbReference type="ARBA" id="ARBA00022989"/>
    </source>
</evidence>
<keyword evidence="4 7" id="KW-1133">Transmembrane helix</keyword>
<dbReference type="InterPro" id="IPR001279">
    <property type="entry name" value="Metallo-B-lactamas"/>
</dbReference>
<comment type="caution">
    <text evidence="10">The sequence shown here is derived from an EMBL/GenBank/DDBJ whole genome shotgun (WGS) entry which is preliminary data.</text>
</comment>
<sequence>MNPLGIDAPGAAAPPDLRLLAPAIGTWLCTAVLLGAGSATALTTGVALLGCALVLSPALRLPSSEEWVTPVLAVLVCAAAGALAVGARLAGVEASPVAELAENESGATIEVVASLDPRSRSGPALPGRPEHVIEARTVWVDSGGERLRSRVPVVLLASGPEWSDLVPGTTVALSGRVVPADDSGLVRGLVLVRGPPEDVRPPGTPRVLAGLARDRLRDAAATLPDPASALLPAMIVGDVSELDDTTTEDFQASGMTHLLTVSGANLAVLTGVALGLGRWFGWPPWFTASVGAGMIVVFILVARSEPSVLRSAVMGGIALLALALGRQRAGLTALTATVVGLLLFDPALARSYGFALSVLATAAILVLAPGWRDSWSARLPRWVAETIAVALAAHVGCVPVLVLLSAEVSWVAVPANVLAGPLVPFATVGGFAVMGIALLWPAAAAVVVWLPGILVMWVGAIATHAARVPQGAFPWRDDLAGAVAAAALILVFLAARGRLRRALCALGALVVATPVVLHWLAPPWPPSGWAVVACDVGQGDAIVLSAGDHRAVVVDTGVEPTLVDNCLRDLRVRSLPLLVLTHGDADHDGGIEGALSGRAAGAALVPGNYDSPGAERELDEGSVAVRTAEAGQRWNAGPWRLDVLWPRGGAASGSNDDSVVLLARWAPPGDSRAPPMTALLTGDIEERAQRALLSEHAIRGVDLLKTPHHGAKTQDESFLAATRPRVTITSAGADNPYGHPDPGTWALLTSLTRANYRTDRHGDIAVVPGPDGPAVAARGSTDRP</sequence>
<evidence type="ECO:0000256" key="1">
    <source>
        <dbReference type="ARBA" id="ARBA00004651"/>
    </source>
</evidence>
<protein>
    <submittedName>
        <fullName evidence="10">Competence protein ComEC</fullName>
    </submittedName>
</protein>
<accession>A0A7W7W1G2</accession>
<keyword evidence="2" id="KW-1003">Cell membrane</keyword>
<keyword evidence="3 7" id="KW-0812">Transmembrane</keyword>
<dbReference type="NCBIfam" id="TIGR00361">
    <property type="entry name" value="ComEC_Rec2"/>
    <property type="match status" value="1"/>
</dbReference>
<dbReference type="Pfam" id="PF00753">
    <property type="entry name" value="Lactamase_B"/>
    <property type="match status" value="1"/>
</dbReference>
<evidence type="ECO:0000256" key="7">
    <source>
        <dbReference type="SAM" id="Phobius"/>
    </source>
</evidence>
<feature type="domain" description="ComEC/Rec2-related protein" evidence="9">
    <location>
        <begin position="234"/>
        <end position="494"/>
    </location>
</feature>
<keyword evidence="5 7" id="KW-0472">Membrane</keyword>
<evidence type="ECO:0000256" key="3">
    <source>
        <dbReference type="ARBA" id="ARBA00022692"/>
    </source>
</evidence>
<feature type="transmembrane region" description="Helical" evidence="7">
    <location>
        <begin position="308"/>
        <end position="325"/>
    </location>
</feature>
<feature type="transmembrane region" description="Helical" evidence="7">
    <location>
        <begin position="352"/>
        <end position="371"/>
    </location>
</feature>
<dbReference type="CDD" id="cd07731">
    <property type="entry name" value="ComA-like_MBL-fold"/>
    <property type="match status" value="1"/>
</dbReference>
<dbReference type="InterPro" id="IPR036866">
    <property type="entry name" value="RibonucZ/Hydroxyglut_hydro"/>
</dbReference>
<evidence type="ECO:0000256" key="6">
    <source>
        <dbReference type="SAM" id="MobiDB-lite"/>
    </source>
</evidence>
<dbReference type="SUPFAM" id="SSF56281">
    <property type="entry name" value="Metallo-hydrolase/oxidoreductase"/>
    <property type="match status" value="1"/>
</dbReference>
<feature type="transmembrane region" description="Helical" evidence="7">
    <location>
        <begin position="282"/>
        <end position="301"/>
    </location>
</feature>
<evidence type="ECO:0000313" key="11">
    <source>
        <dbReference type="Proteomes" id="UP000523007"/>
    </source>
</evidence>
<gene>
    <name evidence="10" type="ORF">F4561_001118</name>
</gene>
<feature type="domain" description="Metallo-beta-lactamase" evidence="8">
    <location>
        <begin position="535"/>
        <end position="653"/>
    </location>
</feature>
<feature type="transmembrane region" description="Helical" evidence="7">
    <location>
        <begin position="27"/>
        <end position="55"/>
    </location>
</feature>
<feature type="transmembrane region" description="Helical" evidence="7">
    <location>
        <begin position="502"/>
        <end position="521"/>
    </location>
</feature>
<evidence type="ECO:0000259" key="8">
    <source>
        <dbReference type="Pfam" id="PF00753"/>
    </source>
</evidence>
<dbReference type="InterPro" id="IPR052159">
    <property type="entry name" value="Competence_DNA_uptake"/>
</dbReference>
<dbReference type="EMBL" id="JACHJT010000001">
    <property type="protein sequence ID" value="MBB4930298.1"/>
    <property type="molecule type" value="Genomic_DNA"/>
</dbReference>
<evidence type="ECO:0000256" key="2">
    <source>
        <dbReference type="ARBA" id="ARBA00022475"/>
    </source>
</evidence>
<feature type="transmembrane region" description="Helical" evidence="7">
    <location>
        <begin position="479"/>
        <end position="495"/>
    </location>
</feature>
<dbReference type="Pfam" id="PF03772">
    <property type="entry name" value="Competence"/>
    <property type="match status" value="1"/>
</dbReference>
<dbReference type="PANTHER" id="PTHR30619:SF1">
    <property type="entry name" value="RECOMBINATION PROTEIN 2"/>
    <property type="match status" value="1"/>
</dbReference>
<dbReference type="NCBIfam" id="TIGR00360">
    <property type="entry name" value="ComEC_N-term"/>
    <property type="match status" value="1"/>
</dbReference>
<dbReference type="InterPro" id="IPR004797">
    <property type="entry name" value="Competence_ComEC/Rec2"/>
</dbReference>
<dbReference type="GO" id="GO:0030420">
    <property type="term" value="P:establishment of competence for transformation"/>
    <property type="evidence" value="ECO:0007669"/>
    <property type="project" value="InterPro"/>
</dbReference>
<feature type="transmembrane region" description="Helical" evidence="7">
    <location>
        <begin position="447"/>
        <end position="467"/>
    </location>
</feature>
<dbReference type="GO" id="GO:0005886">
    <property type="term" value="C:plasma membrane"/>
    <property type="evidence" value="ECO:0007669"/>
    <property type="project" value="UniProtKB-SubCell"/>
</dbReference>
<reference evidence="10 11" key="1">
    <citation type="submission" date="2020-08" db="EMBL/GenBank/DDBJ databases">
        <title>Sequencing the genomes of 1000 actinobacteria strains.</title>
        <authorList>
            <person name="Klenk H.-P."/>
        </authorList>
    </citation>
    <scope>NUCLEOTIDE SEQUENCE [LARGE SCALE GENOMIC DNA]</scope>
    <source>
        <strain evidence="10 11">DSM 102030</strain>
    </source>
</reference>
<evidence type="ECO:0000313" key="10">
    <source>
        <dbReference type="EMBL" id="MBB4930298.1"/>
    </source>
</evidence>
<dbReference type="InterPro" id="IPR004477">
    <property type="entry name" value="ComEC_N"/>
</dbReference>
<dbReference type="RefSeq" id="WP_184575396.1">
    <property type="nucleotide sequence ID" value="NZ_JACHJT010000001.1"/>
</dbReference>
<feature type="region of interest" description="Disordered" evidence="6">
    <location>
        <begin position="762"/>
        <end position="784"/>
    </location>
</feature>
<feature type="transmembrane region" description="Helical" evidence="7">
    <location>
        <begin position="418"/>
        <end position="440"/>
    </location>
</feature>
<dbReference type="Gene3D" id="3.60.15.10">
    <property type="entry name" value="Ribonuclease Z/Hydroxyacylglutathione hydrolase-like"/>
    <property type="match status" value="1"/>
</dbReference>
<organism evidence="10 11">
    <name type="scientific">Lipingzhangella halophila</name>
    <dbReference type="NCBI Taxonomy" id="1783352"/>
    <lineage>
        <taxon>Bacteria</taxon>
        <taxon>Bacillati</taxon>
        <taxon>Actinomycetota</taxon>
        <taxon>Actinomycetes</taxon>
        <taxon>Streptosporangiales</taxon>
        <taxon>Nocardiopsidaceae</taxon>
        <taxon>Lipingzhangella</taxon>
    </lineage>
</organism>
<keyword evidence="11" id="KW-1185">Reference proteome</keyword>